<dbReference type="InterPro" id="IPR025193">
    <property type="entry name" value="DUF4114"/>
</dbReference>
<feature type="domain" description="DUF4114" evidence="2">
    <location>
        <begin position="291"/>
        <end position="376"/>
    </location>
</feature>
<organism evidence="4 5">
    <name type="scientific">Croceimicrobium hydrocarbonivorans</name>
    <dbReference type="NCBI Taxonomy" id="2761580"/>
    <lineage>
        <taxon>Bacteria</taxon>
        <taxon>Pseudomonadati</taxon>
        <taxon>Bacteroidota</taxon>
        <taxon>Flavobacteriia</taxon>
        <taxon>Flavobacteriales</taxon>
        <taxon>Owenweeksiaceae</taxon>
        <taxon>Croceimicrobium</taxon>
    </lineage>
</organism>
<evidence type="ECO:0000256" key="1">
    <source>
        <dbReference type="SAM" id="MobiDB-lite"/>
    </source>
</evidence>
<feature type="domain" description="DUF4842" evidence="3">
    <location>
        <begin position="455"/>
        <end position="661"/>
    </location>
</feature>
<dbReference type="InterPro" id="IPR032295">
    <property type="entry name" value="DUF4842"/>
</dbReference>
<dbReference type="AlphaFoldDB" id="A0A7H0VD37"/>
<name>A0A7H0VD37_9FLAO</name>
<feature type="region of interest" description="Disordered" evidence="1">
    <location>
        <begin position="383"/>
        <end position="407"/>
    </location>
</feature>
<feature type="compositionally biased region" description="Acidic residues" evidence="1">
    <location>
        <begin position="391"/>
        <end position="407"/>
    </location>
</feature>
<dbReference type="NCBIfam" id="TIGR04456">
    <property type="entry name" value="LruC_dom"/>
    <property type="match status" value="1"/>
</dbReference>
<dbReference type="KEGG" id="chyd:H4K34_14805"/>
<dbReference type="RefSeq" id="WP_210758168.1">
    <property type="nucleotide sequence ID" value="NZ_CP060139.1"/>
</dbReference>
<reference evidence="4 5" key="1">
    <citation type="submission" date="2020-08" db="EMBL/GenBank/DDBJ databases">
        <title>Croceimicrobium hydrocarbonivorans gen. nov., sp. nov., a novel marine bacterium isolated from a bacterial consortium that degrades polyethylene terephthalate.</title>
        <authorList>
            <person name="Liu R."/>
        </authorList>
    </citation>
    <scope>NUCLEOTIDE SEQUENCE [LARGE SCALE GENOMIC DNA]</scope>
    <source>
        <strain evidence="4 5">A20-9</strain>
    </source>
</reference>
<protein>
    <submittedName>
        <fullName evidence="4">LruC domain-containing protein</fullName>
    </submittedName>
</protein>
<sequence length="675" mass="73337">MKTKVLSLTLIAAFAVACQKDKEVQDIASPQVISDIKDLKIPSNFDFSTSREVQASITVRGSKDQPLGGKRVSFYKGDPDQGAALLGVGVTNPAGMLDMPLQVPAYTEEVTVLVHANGFANKQVVSSLTDIKIDFGGKPEERNFGTGKMAGAQTLSPAGANYYYMGGYYTGKYGGFPFYLENPGDNISQQFLDDVNASLPENMPVPTNNPQYLTVGNELDVVVEDRSDVWVTFVSEGAAYRNSLAYYVFDTDNPPATPADIDSIYIVFPNASFLNGGGQLLSGDKVKLGTFDGGKTISWVLIQEGWNGYGVNINKPKYYSNIDFNTNEPQSSKRQHTVQLLDIGRQLLLNAFEDQTRSYNGSDDDFNDLVFYVTANPWENVNTGGIPPVTPEDDCDNDGVSDESDDFPCDASRAVRSTFTGTLAYEDLWPSQGDYDFNDLVVDYEIDHILNGSNLLVEVEADWTIRAVGAGFDNGFGWSFDGLNPNVVSSVNGQNLNEGLISNSANGTEGGQSSATIIAFDNVFNVMPNQGTQFINTLPGEATQSPVTVSNKVVFTSPQQQATVGLPPYNPFIFVNGDRTKEVHLADKMPTDLANVSDFGTGSDATDVNGNFTYKTANGLPWAIHISESFDYPAEFQPINEAYLNFAIWATSGGASNTDWFTDAIGNREVTKIFQ</sequence>
<dbReference type="InterPro" id="IPR031025">
    <property type="entry name" value="LruC_dom"/>
</dbReference>
<dbReference type="PROSITE" id="PS51257">
    <property type="entry name" value="PROKAR_LIPOPROTEIN"/>
    <property type="match status" value="1"/>
</dbReference>
<proteinExistence type="predicted"/>
<keyword evidence="5" id="KW-1185">Reference proteome</keyword>
<dbReference type="Pfam" id="PF13448">
    <property type="entry name" value="DUF4114"/>
    <property type="match status" value="1"/>
</dbReference>
<dbReference type="Proteomes" id="UP000516305">
    <property type="component" value="Chromosome"/>
</dbReference>
<accession>A0A7H0VD37</accession>
<dbReference type="EMBL" id="CP060139">
    <property type="protein sequence ID" value="QNR23635.1"/>
    <property type="molecule type" value="Genomic_DNA"/>
</dbReference>
<evidence type="ECO:0000259" key="3">
    <source>
        <dbReference type="Pfam" id="PF16130"/>
    </source>
</evidence>
<evidence type="ECO:0000259" key="2">
    <source>
        <dbReference type="Pfam" id="PF13448"/>
    </source>
</evidence>
<evidence type="ECO:0000313" key="4">
    <source>
        <dbReference type="EMBL" id="QNR23635.1"/>
    </source>
</evidence>
<gene>
    <name evidence="4" type="ORF">H4K34_14805</name>
</gene>
<dbReference type="Pfam" id="PF16130">
    <property type="entry name" value="DUF4842"/>
    <property type="match status" value="1"/>
</dbReference>
<evidence type="ECO:0000313" key="5">
    <source>
        <dbReference type="Proteomes" id="UP000516305"/>
    </source>
</evidence>